<proteinExistence type="inferred from homology"/>
<comment type="similarity">
    <text evidence="1">Belongs to the MYG1 family.</text>
</comment>
<protein>
    <submittedName>
        <fullName evidence="2">MBL fold metallo-hydrolase</fullName>
    </submittedName>
</protein>
<dbReference type="GO" id="GO:0005737">
    <property type="term" value="C:cytoplasm"/>
    <property type="evidence" value="ECO:0007669"/>
    <property type="project" value="TreeGrafter"/>
</dbReference>
<dbReference type="InterPro" id="IPR003226">
    <property type="entry name" value="MYG1_exonuclease"/>
</dbReference>
<evidence type="ECO:0000313" key="2">
    <source>
        <dbReference type="WBParaSite" id="GPUH_0001142301-mRNA-1"/>
    </source>
</evidence>
<dbReference type="PANTHER" id="PTHR11215">
    <property type="entry name" value="METAL DEPENDENT HYDROLASE - RELATED"/>
    <property type="match status" value="1"/>
</dbReference>
<sequence length="58" mass="6349">LPLPEAWRGLRDDELTRVAEIPDCVFVHPSGFIGGNISKEGALQMARKSMHLAGLYKG</sequence>
<accession>A0A183DRR8</accession>
<dbReference type="PANTHER" id="PTHR11215:SF1">
    <property type="entry name" value="MYG1 EXONUCLEASE"/>
    <property type="match status" value="1"/>
</dbReference>
<dbReference type="AlphaFoldDB" id="A0A183DRR8"/>
<dbReference type="WBParaSite" id="GPUH_0001142301-mRNA-1">
    <property type="protein sequence ID" value="GPUH_0001142301-mRNA-1"/>
    <property type="gene ID" value="GPUH_0001142301"/>
</dbReference>
<dbReference type="Pfam" id="PF03690">
    <property type="entry name" value="MYG1_exonuc"/>
    <property type="match status" value="1"/>
</dbReference>
<reference evidence="2" key="1">
    <citation type="submission" date="2016-06" db="UniProtKB">
        <authorList>
            <consortium name="WormBaseParasite"/>
        </authorList>
    </citation>
    <scope>IDENTIFICATION</scope>
</reference>
<organism evidence="2">
    <name type="scientific">Gongylonema pulchrum</name>
    <dbReference type="NCBI Taxonomy" id="637853"/>
    <lineage>
        <taxon>Eukaryota</taxon>
        <taxon>Metazoa</taxon>
        <taxon>Ecdysozoa</taxon>
        <taxon>Nematoda</taxon>
        <taxon>Chromadorea</taxon>
        <taxon>Rhabditida</taxon>
        <taxon>Spirurina</taxon>
        <taxon>Spiruromorpha</taxon>
        <taxon>Spiruroidea</taxon>
        <taxon>Gongylonematidae</taxon>
        <taxon>Gongylonema</taxon>
    </lineage>
</organism>
<dbReference type="GO" id="GO:0005634">
    <property type="term" value="C:nucleus"/>
    <property type="evidence" value="ECO:0007669"/>
    <property type="project" value="TreeGrafter"/>
</dbReference>
<name>A0A183DRR8_9BILA</name>
<evidence type="ECO:0000256" key="1">
    <source>
        <dbReference type="ARBA" id="ARBA00010105"/>
    </source>
</evidence>